<evidence type="ECO:0000256" key="1">
    <source>
        <dbReference type="ARBA" id="ARBA00004251"/>
    </source>
</evidence>
<keyword evidence="7" id="KW-0472">Membrane</keyword>
<dbReference type="InterPro" id="IPR013783">
    <property type="entry name" value="Ig-like_fold"/>
</dbReference>
<evidence type="ECO:0000259" key="8">
    <source>
        <dbReference type="PROSITE" id="PS50835"/>
    </source>
</evidence>
<evidence type="ECO:0000256" key="6">
    <source>
        <dbReference type="ARBA" id="ARBA00023319"/>
    </source>
</evidence>
<dbReference type="GO" id="GO:0030424">
    <property type="term" value="C:axon"/>
    <property type="evidence" value="ECO:0007669"/>
    <property type="project" value="TreeGrafter"/>
</dbReference>
<feature type="domain" description="Ig-like" evidence="8">
    <location>
        <begin position="14"/>
        <end position="101"/>
    </location>
</feature>
<evidence type="ECO:0000313" key="9">
    <source>
        <dbReference type="EMBL" id="CDQ95098.1"/>
    </source>
</evidence>
<dbReference type="InterPro" id="IPR003598">
    <property type="entry name" value="Ig_sub2"/>
</dbReference>
<evidence type="ECO:0000256" key="5">
    <source>
        <dbReference type="ARBA" id="ARBA00022989"/>
    </source>
</evidence>
<accession>A0A060YTB7</accession>
<evidence type="ECO:0000256" key="2">
    <source>
        <dbReference type="ARBA" id="ARBA00022692"/>
    </source>
</evidence>
<dbReference type="PROSITE" id="PS50835">
    <property type="entry name" value="IG_LIKE"/>
    <property type="match status" value="1"/>
</dbReference>
<evidence type="ECO:0000256" key="3">
    <source>
        <dbReference type="ARBA" id="ARBA00022729"/>
    </source>
</evidence>
<dbReference type="InterPro" id="IPR013098">
    <property type="entry name" value="Ig_I-set"/>
</dbReference>
<dbReference type="GO" id="GO:0070593">
    <property type="term" value="P:dendrite self-avoidance"/>
    <property type="evidence" value="ECO:0007669"/>
    <property type="project" value="TreeGrafter"/>
</dbReference>
<dbReference type="STRING" id="8022.A0A060YTB7"/>
<keyword evidence="3" id="KW-0732">Signal</keyword>
<dbReference type="GO" id="GO:0007156">
    <property type="term" value="P:homophilic cell adhesion via plasma membrane adhesion molecules"/>
    <property type="evidence" value="ECO:0007669"/>
    <property type="project" value="TreeGrafter"/>
</dbReference>
<keyword evidence="2 7" id="KW-0812">Transmembrane</keyword>
<comment type="subcellular location">
    <subcellularLocation>
        <location evidence="1">Cell membrane</location>
        <topology evidence="1">Single-pass type I membrane protein</topology>
    </subcellularLocation>
</comment>
<dbReference type="GO" id="GO:0098632">
    <property type="term" value="F:cell-cell adhesion mediator activity"/>
    <property type="evidence" value="ECO:0007669"/>
    <property type="project" value="TreeGrafter"/>
</dbReference>
<reference evidence="9" key="1">
    <citation type="journal article" date="2014" name="Nat. Commun.">
        <title>The rainbow trout genome provides novel insights into evolution after whole-genome duplication in vertebrates.</title>
        <authorList>
            <person name="Berthelot C."/>
            <person name="Brunet F."/>
            <person name="Chalopin D."/>
            <person name="Juanchich A."/>
            <person name="Bernard M."/>
            <person name="Noel B."/>
            <person name="Bento P."/>
            <person name="Da Silva C."/>
            <person name="Labadie K."/>
            <person name="Alberti A."/>
            <person name="Aury J.M."/>
            <person name="Louis A."/>
            <person name="Dehais P."/>
            <person name="Bardou P."/>
            <person name="Montfort J."/>
            <person name="Klopp C."/>
            <person name="Cabau C."/>
            <person name="Gaspin C."/>
            <person name="Thorgaard G.H."/>
            <person name="Boussaha M."/>
            <person name="Quillet E."/>
            <person name="Guyomard R."/>
            <person name="Galiana D."/>
            <person name="Bobe J."/>
            <person name="Volff J.N."/>
            <person name="Genet C."/>
            <person name="Wincker P."/>
            <person name="Jaillon O."/>
            <person name="Roest Crollius H."/>
            <person name="Guiguen Y."/>
        </authorList>
    </citation>
    <scope>NUCLEOTIDE SEQUENCE [LARGE SCALE GENOMIC DNA]</scope>
</reference>
<gene>
    <name evidence="9" type="ORF">GSONMT00058419001</name>
</gene>
<name>A0A060YTB7_ONCMY</name>
<evidence type="ECO:0000256" key="4">
    <source>
        <dbReference type="ARBA" id="ARBA00022889"/>
    </source>
</evidence>
<sequence>MKCNHIRVYCPSEPTRILAQPEYMVVQRNRKAVFECKVKHDPTLIPTMNWLKDNGELPDDERFLVDTDSLTINEVTEEDEGTYTCVMNTTLDQDSASAMLTVVGGFTFILHMMFT</sequence>
<dbReference type="SMART" id="SM00409">
    <property type="entry name" value="IG"/>
    <property type="match status" value="1"/>
</dbReference>
<dbReference type="Pfam" id="PF07679">
    <property type="entry name" value="I-set"/>
    <property type="match status" value="1"/>
</dbReference>
<dbReference type="EMBL" id="FR919725">
    <property type="protein sequence ID" value="CDQ95098.1"/>
    <property type="molecule type" value="Genomic_DNA"/>
</dbReference>
<dbReference type="Gene3D" id="2.60.40.10">
    <property type="entry name" value="Immunoglobulins"/>
    <property type="match status" value="1"/>
</dbReference>
<dbReference type="GO" id="GO:0005886">
    <property type="term" value="C:plasma membrane"/>
    <property type="evidence" value="ECO:0007669"/>
    <property type="project" value="UniProtKB-SubCell"/>
</dbReference>
<dbReference type="AlphaFoldDB" id="A0A060YTB7"/>
<keyword evidence="4" id="KW-0130">Cell adhesion</keyword>
<dbReference type="SMART" id="SM00408">
    <property type="entry name" value="IGc2"/>
    <property type="match status" value="1"/>
</dbReference>
<dbReference type="GO" id="GO:0007411">
    <property type="term" value="P:axon guidance"/>
    <property type="evidence" value="ECO:0007669"/>
    <property type="project" value="TreeGrafter"/>
</dbReference>
<dbReference type="InterPro" id="IPR007110">
    <property type="entry name" value="Ig-like_dom"/>
</dbReference>
<dbReference type="FunFam" id="2.60.40.10:FF:000238">
    <property type="entry name" value="Neuronal cell adhesion molecule"/>
    <property type="match status" value="1"/>
</dbReference>
<dbReference type="InterPro" id="IPR003006">
    <property type="entry name" value="Ig/MHC_CS"/>
</dbReference>
<proteinExistence type="predicted"/>
<keyword evidence="5 7" id="KW-1133">Transmembrane helix</keyword>
<feature type="transmembrane region" description="Helical" evidence="7">
    <location>
        <begin position="96"/>
        <end position="114"/>
    </location>
</feature>
<keyword evidence="6" id="KW-0393">Immunoglobulin domain</keyword>
<evidence type="ECO:0000256" key="7">
    <source>
        <dbReference type="SAM" id="Phobius"/>
    </source>
</evidence>
<dbReference type="InterPro" id="IPR036179">
    <property type="entry name" value="Ig-like_dom_sf"/>
</dbReference>
<protein>
    <recommendedName>
        <fullName evidence="8">Ig-like domain-containing protein</fullName>
    </recommendedName>
</protein>
<dbReference type="InterPro" id="IPR003599">
    <property type="entry name" value="Ig_sub"/>
</dbReference>
<evidence type="ECO:0000313" key="10">
    <source>
        <dbReference type="Proteomes" id="UP000193380"/>
    </source>
</evidence>
<dbReference type="PANTHER" id="PTHR10075:SF44">
    <property type="entry name" value="NEURONAL CELL ADHESION MOLECULE"/>
    <property type="match status" value="1"/>
</dbReference>
<reference evidence="9" key="2">
    <citation type="submission" date="2014-03" db="EMBL/GenBank/DDBJ databases">
        <authorList>
            <person name="Genoscope - CEA"/>
        </authorList>
    </citation>
    <scope>NUCLEOTIDE SEQUENCE</scope>
</reference>
<dbReference type="PANTHER" id="PTHR10075">
    <property type="entry name" value="BASIGIN RELATED"/>
    <property type="match status" value="1"/>
</dbReference>
<organism evidence="9 10">
    <name type="scientific">Oncorhynchus mykiss</name>
    <name type="common">Rainbow trout</name>
    <name type="synonym">Salmo gairdneri</name>
    <dbReference type="NCBI Taxonomy" id="8022"/>
    <lineage>
        <taxon>Eukaryota</taxon>
        <taxon>Metazoa</taxon>
        <taxon>Chordata</taxon>
        <taxon>Craniata</taxon>
        <taxon>Vertebrata</taxon>
        <taxon>Euteleostomi</taxon>
        <taxon>Actinopterygii</taxon>
        <taxon>Neopterygii</taxon>
        <taxon>Teleostei</taxon>
        <taxon>Protacanthopterygii</taxon>
        <taxon>Salmoniformes</taxon>
        <taxon>Salmonidae</taxon>
        <taxon>Salmoninae</taxon>
        <taxon>Oncorhynchus</taxon>
    </lineage>
</organism>
<dbReference type="PaxDb" id="8022-A0A060YTB7"/>
<dbReference type="PROSITE" id="PS00290">
    <property type="entry name" value="IG_MHC"/>
    <property type="match status" value="1"/>
</dbReference>
<dbReference type="Proteomes" id="UP000193380">
    <property type="component" value="Unassembled WGS sequence"/>
</dbReference>
<dbReference type="SUPFAM" id="SSF48726">
    <property type="entry name" value="Immunoglobulin"/>
    <property type="match status" value="1"/>
</dbReference>